<comment type="function">
    <text evidence="6">Specifically catalyzes the decarboxylation of meso-diaminopimelate (meso-DAP) to L-lysine.</text>
</comment>
<keyword evidence="5 6" id="KW-0456">Lyase</keyword>
<reference evidence="11 12" key="1">
    <citation type="submission" date="2018-11" db="EMBL/GenBank/DDBJ databases">
        <authorList>
            <person name="Kleinhagauer T."/>
            <person name="Glaeser S.P."/>
            <person name="Spergser J."/>
            <person name="Ruckert C."/>
            <person name="Kaempfer P."/>
            <person name="Busse H.-J."/>
        </authorList>
    </citation>
    <scope>NUCLEOTIDE SEQUENCE [LARGE SCALE GENOMIC DNA]</scope>
    <source>
        <strain evidence="11 12">812CH</strain>
    </source>
</reference>
<dbReference type="HAMAP" id="MF_02120">
    <property type="entry name" value="LysA"/>
    <property type="match status" value="1"/>
</dbReference>
<dbReference type="InterPro" id="IPR029066">
    <property type="entry name" value="PLP-binding_barrel"/>
</dbReference>
<feature type="binding site" evidence="6">
    <location>
        <position position="366"/>
    </location>
    <ligand>
        <name>substrate</name>
    </ligand>
</feature>
<dbReference type="GO" id="GO:0009089">
    <property type="term" value="P:lysine biosynthetic process via diaminopimelate"/>
    <property type="evidence" value="ECO:0007669"/>
    <property type="project" value="UniProtKB-UniRule"/>
</dbReference>
<comment type="pathway">
    <text evidence="6 9">Amino-acid biosynthesis; L-lysine biosynthesis via DAP pathway; L-lysine from DL-2,6-diaminopimelate: step 1/1.</text>
</comment>
<feature type="binding site" evidence="6">
    <location>
        <begin position="318"/>
        <end position="321"/>
    </location>
    <ligand>
        <name>pyridoxal 5'-phosphate</name>
        <dbReference type="ChEBI" id="CHEBI:597326"/>
    </ligand>
</feature>
<dbReference type="PANTHER" id="PTHR43727">
    <property type="entry name" value="DIAMINOPIMELATE DECARBOXYLASE"/>
    <property type="match status" value="1"/>
</dbReference>
<dbReference type="AlphaFoldDB" id="A0A3G6IZL5"/>
<feature type="binding site" evidence="6">
    <location>
        <position position="423"/>
    </location>
    <ligand>
        <name>substrate</name>
    </ligand>
</feature>
<feature type="binding site" evidence="6">
    <location>
        <position position="394"/>
    </location>
    <ligand>
        <name>substrate</name>
    </ligand>
</feature>
<dbReference type="EC" id="4.1.1.20" evidence="6 7"/>
<keyword evidence="3 6" id="KW-0663">Pyridoxal phosphate</keyword>
<protein>
    <recommendedName>
        <fullName evidence="6 7">Diaminopimelate decarboxylase</fullName>
        <shortName evidence="6">DAP decarboxylase</shortName>
        <shortName evidence="6">DAPDC</shortName>
        <ecNumber evidence="6 7">4.1.1.20</ecNumber>
    </recommendedName>
</protein>
<dbReference type="GO" id="GO:0030170">
    <property type="term" value="F:pyridoxal phosphate binding"/>
    <property type="evidence" value="ECO:0007669"/>
    <property type="project" value="UniProtKB-UniRule"/>
</dbReference>
<dbReference type="Proteomes" id="UP000271426">
    <property type="component" value="Chromosome"/>
</dbReference>
<feature type="binding site" evidence="6">
    <location>
        <position position="423"/>
    </location>
    <ligand>
        <name>pyridoxal 5'-phosphate</name>
        <dbReference type="ChEBI" id="CHEBI:597326"/>
    </ligand>
</feature>
<comment type="cofactor">
    <cofactor evidence="1 6 8 9">
        <name>pyridoxal 5'-phosphate</name>
        <dbReference type="ChEBI" id="CHEBI:597326"/>
    </cofactor>
</comment>
<dbReference type="PRINTS" id="PR01181">
    <property type="entry name" value="DAPDCRBXLASE"/>
</dbReference>
<comment type="catalytic activity">
    <reaction evidence="6 9">
        <text>meso-2,6-diaminopimelate + H(+) = L-lysine + CO2</text>
        <dbReference type="Rhea" id="RHEA:15101"/>
        <dbReference type="ChEBI" id="CHEBI:15378"/>
        <dbReference type="ChEBI" id="CHEBI:16526"/>
        <dbReference type="ChEBI" id="CHEBI:32551"/>
        <dbReference type="ChEBI" id="CHEBI:57791"/>
        <dbReference type="EC" id="4.1.1.20"/>
    </reaction>
</comment>
<dbReference type="InterPro" id="IPR022653">
    <property type="entry name" value="De-COase2_pyr-phos_BS"/>
</dbReference>
<evidence type="ECO:0000256" key="9">
    <source>
        <dbReference type="RuleBase" id="RU003738"/>
    </source>
</evidence>
<evidence type="ECO:0000256" key="8">
    <source>
        <dbReference type="PIRSR" id="PIRSR600183-50"/>
    </source>
</evidence>
<evidence type="ECO:0000256" key="4">
    <source>
        <dbReference type="ARBA" id="ARBA00023154"/>
    </source>
</evidence>
<evidence type="ECO:0000256" key="6">
    <source>
        <dbReference type="HAMAP-Rule" id="MF_02120"/>
    </source>
</evidence>
<dbReference type="InterPro" id="IPR009006">
    <property type="entry name" value="Ala_racemase/Decarboxylase_C"/>
</dbReference>
<evidence type="ECO:0000313" key="12">
    <source>
        <dbReference type="Proteomes" id="UP000271426"/>
    </source>
</evidence>
<evidence type="ECO:0000256" key="7">
    <source>
        <dbReference type="NCBIfam" id="TIGR01048"/>
    </source>
</evidence>
<feature type="modified residue" description="N6-(pyridoxal phosphate)lysine" evidence="6 8">
    <location>
        <position position="94"/>
    </location>
</feature>
<dbReference type="CDD" id="cd06828">
    <property type="entry name" value="PLPDE_III_DapDC"/>
    <property type="match status" value="1"/>
</dbReference>
<keyword evidence="12" id="KW-1185">Reference proteome</keyword>
<feature type="binding site" evidence="6">
    <location>
        <position position="362"/>
    </location>
    <ligand>
        <name>substrate</name>
    </ligand>
</feature>
<dbReference type="InterPro" id="IPR002986">
    <property type="entry name" value="DAP_deCOOHase_LysA"/>
</dbReference>
<feature type="domain" description="Orn/DAP/Arg decarboxylase 2 N-terminal" evidence="10">
    <location>
        <begin position="70"/>
        <end position="324"/>
    </location>
</feature>
<keyword evidence="2 6" id="KW-0210">Decarboxylase</keyword>
<dbReference type="SUPFAM" id="SSF50621">
    <property type="entry name" value="Alanine racemase C-terminal domain-like"/>
    <property type="match status" value="1"/>
</dbReference>
<dbReference type="RefSeq" id="WP_123960418.1">
    <property type="nucleotide sequence ID" value="NZ_CP033898.1"/>
</dbReference>
<dbReference type="KEGG" id="cpso:CPPEL_06945"/>
<accession>A0A3G6IZL5</accession>
<evidence type="ECO:0000256" key="3">
    <source>
        <dbReference type="ARBA" id="ARBA00022898"/>
    </source>
</evidence>
<evidence type="ECO:0000256" key="1">
    <source>
        <dbReference type="ARBA" id="ARBA00001933"/>
    </source>
</evidence>
<dbReference type="Gene3D" id="2.40.37.10">
    <property type="entry name" value="Lyase, Ornithine Decarboxylase, Chain A, domain 1"/>
    <property type="match status" value="1"/>
</dbReference>
<dbReference type="OrthoDB" id="9802241at2"/>
<dbReference type="GO" id="GO:0008836">
    <property type="term" value="F:diaminopimelate decarboxylase activity"/>
    <property type="evidence" value="ECO:0007669"/>
    <property type="project" value="UniProtKB-UniRule"/>
</dbReference>
<organism evidence="11 12">
    <name type="scientific">Corynebacterium pseudopelargi</name>
    <dbReference type="NCBI Taxonomy" id="2080757"/>
    <lineage>
        <taxon>Bacteria</taxon>
        <taxon>Bacillati</taxon>
        <taxon>Actinomycetota</taxon>
        <taxon>Actinomycetes</taxon>
        <taxon>Mycobacteriales</taxon>
        <taxon>Corynebacteriaceae</taxon>
        <taxon>Corynebacterium</taxon>
    </lineage>
</organism>
<gene>
    <name evidence="11" type="primary">lysA2</name>
    <name evidence="6" type="synonym">lysA</name>
    <name evidence="11" type="ORF">CPPEL_06945</name>
</gene>
<comment type="similarity">
    <text evidence="6">Belongs to the Orn/Lys/Arg decarboxylase class-II family. LysA subfamily.</text>
</comment>
<comment type="subunit">
    <text evidence="6">Homodimer.</text>
</comment>
<dbReference type="InterPro" id="IPR022644">
    <property type="entry name" value="De-COase2_N"/>
</dbReference>
<dbReference type="UniPathway" id="UPA00034">
    <property type="reaction ID" value="UER00027"/>
</dbReference>
<dbReference type="PRINTS" id="PR01179">
    <property type="entry name" value="ODADCRBXLASE"/>
</dbReference>
<keyword evidence="6" id="KW-0028">Amino-acid biosynthesis</keyword>
<dbReference type="EMBL" id="CP033898">
    <property type="protein sequence ID" value="AZA09500.1"/>
    <property type="molecule type" value="Genomic_DNA"/>
</dbReference>
<feature type="binding site" evidence="6">
    <location>
        <position position="276"/>
    </location>
    <ligand>
        <name>pyridoxal 5'-phosphate</name>
        <dbReference type="ChEBI" id="CHEBI:597326"/>
    </ligand>
</feature>
<dbReference type="Gene3D" id="3.20.20.10">
    <property type="entry name" value="Alanine racemase"/>
    <property type="match status" value="1"/>
</dbReference>
<evidence type="ECO:0000259" key="10">
    <source>
        <dbReference type="Pfam" id="PF02784"/>
    </source>
</evidence>
<name>A0A3G6IZL5_9CORY</name>
<dbReference type="FunFam" id="3.20.20.10:FF:000003">
    <property type="entry name" value="Diaminopimelate decarboxylase"/>
    <property type="match status" value="1"/>
</dbReference>
<keyword evidence="4 6" id="KW-0457">Lysine biosynthesis</keyword>
<feature type="active site" description="Proton donor" evidence="8">
    <location>
        <position position="393"/>
    </location>
</feature>
<dbReference type="InterPro" id="IPR000183">
    <property type="entry name" value="Orn/DAP/Arg_de-COase"/>
</dbReference>
<dbReference type="Pfam" id="PF02784">
    <property type="entry name" value="Orn_Arg_deC_N"/>
    <property type="match status" value="1"/>
</dbReference>
<dbReference type="NCBIfam" id="TIGR01048">
    <property type="entry name" value="lysA"/>
    <property type="match status" value="1"/>
</dbReference>
<dbReference type="SUPFAM" id="SSF51419">
    <property type="entry name" value="PLP-binding barrel"/>
    <property type="match status" value="1"/>
</dbReference>
<evidence type="ECO:0000256" key="2">
    <source>
        <dbReference type="ARBA" id="ARBA00022793"/>
    </source>
</evidence>
<feature type="binding site" evidence="6">
    <location>
        <position position="321"/>
    </location>
    <ligand>
        <name>substrate</name>
    </ligand>
</feature>
<dbReference type="PROSITE" id="PS00878">
    <property type="entry name" value="ODR_DC_2_1"/>
    <property type="match status" value="1"/>
</dbReference>
<evidence type="ECO:0000313" key="11">
    <source>
        <dbReference type="EMBL" id="AZA09500.1"/>
    </source>
</evidence>
<sequence length="464" mass="50596">MDHVVGIQYTSSYSPTKRITFPEGDFNGLPAHVWPKNASRDDNGVVSIAGVSLPELAEEFGTPLFVVDEDDFRSRCRDLARAYQGPERVHYASKAFLTREIARWVAQEGLSLDVASYGELRVAQAADFPAGRITAHGNNKSAQYLQACVSAGVEHVVLDSFQEIASLGAEAERQGKVQPVLVRVTPGVDAHTHEFIATSHEDQKFGFSLASGAAKQAAEQAFHHPWLDLRGLHCHVGSQVFDAEGFSLAAKRLMRLQNTLQEELDTRLPVLDLGGGYGIAYTENDTPLDVQAVAADLIARVKAEADRLGLEAPTIMVEPGRAIAGPSTVTVYEVGTIKDVHVTDDLTRRYIAVDGGMSDNIRPALYQAEYDARVVSRLCEGELCDSRVVGSHCESGDILIADQRYPEDIRPGDLLALAATGAYCFAMASRYNMFTRPAVVSVKDGKARLMVRRETIEDFLAMEA</sequence>
<evidence type="ECO:0000256" key="5">
    <source>
        <dbReference type="ARBA" id="ARBA00023239"/>
    </source>
</evidence>
<proteinExistence type="inferred from homology"/>
<dbReference type="PANTHER" id="PTHR43727:SF2">
    <property type="entry name" value="GROUP IV DECARBOXYLASE"/>
    <property type="match status" value="1"/>
</dbReference>